<feature type="site" description="Lowers pKa of active site Cys" evidence="5 9">
    <location>
        <position position="138"/>
    </location>
</feature>
<dbReference type="CDD" id="cd16444">
    <property type="entry name" value="LipB"/>
    <property type="match status" value="1"/>
</dbReference>
<gene>
    <name evidence="5 11" type="primary">lipB</name>
    <name evidence="11" type="ORF">D4765_02810</name>
</gene>
<comment type="catalytic activity">
    <reaction evidence="5 6">
        <text>octanoyl-[ACP] + L-lysyl-[protein] = N(6)-octanoyl-L-lysyl-[protein] + holo-[ACP] + H(+)</text>
        <dbReference type="Rhea" id="RHEA:17665"/>
        <dbReference type="Rhea" id="RHEA-COMP:9636"/>
        <dbReference type="Rhea" id="RHEA-COMP:9685"/>
        <dbReference type="Rhea" id="RHEA-COMP:9752"/>
        <dbReference type="Rhea" id="RHEA-COMP:9928"/>
        <dbReference type="ChEBI" id="CHEBI:15378"/>
        <dbReference type="ChEBI" id="CHEBI:29969"/>
        <dbReference type="ChEBI" id="CHEBI:64479"/>
        <dbReference type="ChEBI" id="CHEBI:78463"/>
        <dbReference type="ChEBI" id="CHEBI:78809"/>
        <dbReference type="EC" id="2.3.1.181"/>
    </reaction>
</comment>
<dbReference type="PANTHER" id="PTHR10993:SF7">
    <property type="entry name" value="LIPOYLTRANSFERASE 2, MITOCHONDRIAL-RELATED"/>
    <property type="match status" value="1"/>
</dbReference>
<feature type="active site" description="Acyl-thioester intermediate" evidence="5 7">
    <location>
        <position position="172"/>
    </location>
</feature>
<evidence type="ECO:0000256" key="1">
    <source>
        <dbReference type="ARBA" id="ARBA00004821"/>
    </source>
</evidence>
<name>A0A4V4RG26_9MICO</name>
<dbReference type="HAMAP" id="MF_00013">
    <property type="entry name" value="LipB"/>
    <property type="match status" value="1"/>
</dbReference>
<feature type="binding site" evidence="5 8">
    <location>
        <begin position="154"/>
        <end position="156"/>
    </location>
    <ligand>
        <name>substrate</name>
    </ligand>
</feature>
<keyword evidence="12" id="KW-1185">Reference proteome</keyword>
<dbReference type="NCBIfam" id="NF010925">
    <property type="entry name" value="PRK14345.1"/>
    <property type="match status" value="1"/>
</dbReference>
<evidence type="ECO:0000259" key="10">
    <source>
        <dbReference type="PROSITE" id="PS51733"/>
    </source>
</evidence>
<evidence type="ECO:0000256" key="6">
    <source>
        <dbReference type="PIRNR" id="PIRNR016262"/>
    </source>
</evidence>
<keyword evidence="5" id="KW-0963">Cytoplasm</keyword>
<comment type="caution">
    <text evidence="11">The sequence shown here is derived from an EMBL/GenBank/DDBJ whole genome shotgun (WGS) entry which is preliminary data.</text>
</comment>
<evidence type="ECO:0000256" key="4">
    <source>
        <dbReference type="ARBA" id="ARBA00024732"/>
    </source>
</evidence>
<comment type="similarity">
    <text evidence="5 6">Belongs to the LipB family.</text>
</comment>
<dbReference type="UniPathway" id="UPA00538">
    <property type="reaction ID" value="UER00592"/>
</dbReference>
<evidence type="ECO:0000313" key="12">
    <source>
        <dbReference type="Proteomes" id="UP000306192"/>
    </source>
</evidence>
<dbReference type="InterPro" id="IPR045864">
    <property type="entry name" value="aa-tRNA-synth_II/BPL/LPL"/>
</dbReference>
<organism evidence="11 12">
    <name type="scientific">Subtercola vilae</name>
    <dbReference type="NCBI Taxonomy" id="2056433"/>
    <lineage>
        <taxon>Bacteria</taxon>
        <taxon>Bacillati</taxon>
        <taxon>Actinomycetota</taxon>
        <taxon>Actinomycetes</taxon>
        <taxon>Micrococcales</taxon>
        <taxon>Microbacteriaceae</taxon>
        <taxon>Subtercola</taxon>
    </lineage>
</organism>
<comment type="subcellular location">
    <subcellularLocation>
        <location evidence="5">Cytoplasm</location>
    </subcellularLocation>
</comment>
<comment type="pathway">
    <text evidence="1 5 6">Protein modification; protein lipoylation via endogenous pathway; protein N(6)-(lipoyl)lysine from octanoyl-[acyl-carrier-protein]: step 1/2.</text>
</comment>
<dbReference type="SUPFAM" id="SSF55681">
    <property type="entry name" value="Class II aaRS and biotin synthetases"/>
    <property type="match status" value="1"/>
</dbReference>
<comment type="miscellaneous">
    <text evidence="5">In the reaction, the free carboxyl group of octanoic acid is attached via an amide linkage to the epsilon-amino group of a specific lysine residue of lipoyl domains of lipoate-dependent enzymes.</text>
</comment>
<dbReference type="PIRSF" id="PIRSF016262">
    <property type="entry name" value="LPLase"/>
    <property type="match status" value="1"/>
</dbReference>
<dbReference type="Proteomes" id="UP000306192">
    <property type="component" value="Unassembled WGS sequence"/>
</dbReference>
<evidence type="ECO:0000256" key="9">
    <source>
        <dbReference type="PIRSR" id="PIRSR016262-3"/>
    </source>
</evidence>
<dbReference type="InterPro" id="IPR004143">
    <property type="entry name" value="BPL_LPL_catalytic"/>
</dbReference>
<dbReference type="EMBL" id="QYRT01000004">
    <property type="protein sequence ID" value="TIH40074.1"/>
    <property type="molecule type" value="Genomic_DNA"/>
</dbReference>
<dbReference type="Gene3D" id="3.30.930.10">
    <property type="entry name" value="Bira Bifunctional Protein, Domain 2"/>
    <property type="match status" value="1"/>
</dbReference>
<dbReference type="Pfam" id="PF21948">
    <property type="entry name" value="LplA-B_cat"/>
    <property type="match status" value="1"/>
</dbReference>
<dbReference type="InterPro" id="IPR000544">
    <property type="entry name" value="Octanoyltransferase"/>
</dbReference>
<accession>A0A4V4RG26</accession>
<dbReference type="PROSITE" id="PS51733">
    <property type="entry name" value="BPL_LPL_CATALYTIC"/>
    <property type="match status" value="1"/>
</dbReference>
<keyword evidence="2 5" id="KW-0808">Transferase</keyword>
<dbReference type="OrthoDB" id="9787061at2"/>
<dbReference type="RefSeq" id="WP_136640707.1">
    <property type="nucleotide sequence ID" value="NZ_QYRT01000004.1"/>
</dbReference>
<reference evidence="11 12" key="1">
    <citation type="journal article" date="2019" name="Microorganisms">
        <title>Systematic Affiliation and Genome Analysis of Subtercola vilae DB165(T) with Particular Emphasis on Cold Adaptation of an Isolate from a High-Altitude Cold Volcano Lake.</title>
        <authorList>
            <person name="Villalobos A.S."/>
            <person name="Wiese J."/>
            <person name="Imhoff J.F."/>
            <person name="Dorador C."/>
            <person name="Keller A."/>
            <person name="Hentschel U."/>
        </authorList>
    </citation>
    <scope>NUCLEOTIDE SEQUENCE [LARGE SCALE GENOMIC DNA]</scope>
    <source>
        <strain evidence="11 12">DB165</strain>
    </source>
</reference>
<evidence type="ECO:0000256" key="3">
    <source>
        <dbReference type="ARBA" id="ARBA00023315"/>
    </source>
</evidence>
<dbReference type="GO" id="GO:0033819">
    <property type="term" value="F:lipoyl(octanoyl) transferase activity"/>
    <property type="evidence" value="ECO:0007669"/>
    <property type="project" value="UniProtKB-EC"/>
</dbReference>
<dbReference type="NCBIfam" id="TIGR00214">
    <property type="entry name" value="lipB"/>
    <property type="match status" value="1"/>
</dbReference>
<evidence type="ECO:0000256" key="7">
    <source>
        <dbReference type="PIRSR" id="PIRSR016262-1"/>
    </source>
</evidence>
<keyword evidence="3 5" id="KW-0012">Acyltransferase</keyword>
<feature type="domain" description="BPL/LPL catalytic" evidence="10">
    <location>
        <begin position="33"/>
        <end position="211"/>
    </location>
</feature>
<dbReference type="PANTHER" id="PTHR10993">
    <property type="entry name" value="OCTANOYLTRANSFERASE"/>
    <property type="match status" value="1"/>
</dbReference>
<comment type="function">
    <text evidence="4 5 6">Catalyzes the transfer of endogenously produced octanoic acid from octanoyl-acyl-carrier-protein onto the lipoyl domains of lipoate-dependent enzymes. Lipoyl-ACP can also act as a substrate although octanoyl-ACP is likely to be the physiological substrate.</text>
</comment>
<dbReference type="EC" id="2.3.1.181" evidence="5 6"/>
<dbReference type="PROSITE" id="PS01313">
    <property type="entry name" value="LIPB"/>
    <property type="match status" value="1"/>
</dbReference>
<dbReference type="AlphaFoldDB" id="A0A4V4RG26"/>
<sequence>MIEFCPLDLGSRFIPYDEGLERQRDLHRRVAARTAPDTVLLLEHRAVYTAGKRTEPSELPTDGSEVVVSDRGGKLTWHGPGQLVGYPILRLPEPLEVVRYVRDLEAALSAVVAEFGIEGHRVEGRSGVWVTQNGAEAKIAAIGIRVSEGVSMHGFALNCSNSLEPYEHIVACGIRDAGVTTMTEVLGRRIEPREVQAAVEEQLCRVLERVPAVAA</sequence>
<evidence type="ECO:0000256" key="5">
    <source>
        <dbReference type="HAMAP-Rule" id="MF_00013"/>
    </source>
</evidence>
<feature type="binding site" evidence="5 8">
    <location>
        <begin position="71"/>
        <end position="78"/>
    </location>
    <ligand>
        <name>substrate</name>
    </ligand>
</feature>
<evidence type="ECO:0000256" key="8">
    <source>
        <dbReference type="PIRSR" id="PIRSR016262-2"/>
    </source>
</evidence>
<evidence type="ECO:0000256" key="2">
    <source>
        <dbReference type="ARBA" id="ARBA00022679"/>
    </source>
</evidence>
<dbReference type="InterPro" id="IPR020605">
    <property type="entry name" value="Octanoyltransferase_CS"/>
</dbReference>
<feature type="binding site" evidence="5 8">
    <location>
        <begin position="141"/>
        <end position="143"/>
    </location>
    <ligand>
        <name>substrate</name>
    </ligand>
</feature>
<protein>
    <recommendedName>
        <fullName evidence="5 6">Octanoyltransferase</fullName>
        <ecNumber evidence="5 6">2.3.1.181</ecNumber>
    </recommendedName>
    <alternativeName>
        <fullName evidence="5">Lipoate-protein ligase B</fullName>
    </alternativeName>
    <alternativeName>
        <fullName evidence="5">Lipoyl/octanoyl transferase</fullName>
    </alternativeName>
    <alternativeName>
        <fullName evidence="5">Octanoyl-[acyl-carrier-protein]-protein N-octanoyltransferase</fullName>
    </alternativeName>
</protein>
<proteinExistence type="inferred from homology"/>
<dbReference type="GO" id="GO:0009249">
    <property type="term" value="P:protein lipoylation"/>
    <property type="evidence" value="ECO:0007669"/>
    <property type="project" value="InterPro"/>
</dbReference>
<evidence type="ECO:0000313" key="11">
    <source>
        <dbReference type="EMBL" id="TIH40074.1"/>
    </source>
</evidence>
<dbReference type="GO" id="GO:0005737">
    <property type="term" value="C:cytoplasm"/>
    <property type="evidence" value="ECO:0007669"/>
    <property type="project" value="UniProtKB-SubCell"/>
</dbReference>